<dbReference type="PANTHER" id="PTHR11999">
    <property type="entry name" value="GROUP II PYRIDOXAL-5-PHOSPHATE DECARBOXYLASE"/>
    <property type="match status" value="1"/>
</dbReference>
<evidence type="ECO:0000256" key="9">
    <source>
        <dbReference type="ARBA" id="ARBA00041275"/>
    </source>
</evidence>
<dbReference type="Gene3D" id="3.40.640.10">
    <property type="entry name" value="Type I PLP-dependent aspartate aminotransferase-like (Major domain)"/>
    <property type="match status" value="1"/>
</dbReference>
<evidence type="ECO:0000256" key="4">
    <source>
        <dbReference type="ARBA" id="ARBA00022793"/>
    </source>
</evidence>
<dbReference type="AlphaFoldDB" id="A0A812D7M8"/>
<dbReference type="PANTHER" id="PTHR11999:SF167">
    <property type="entry name" value="AROMATIC-L-AMINO-ACID DECARBOXYLASE"/>
    <property type="match status" value="1"/>
</dbReference>
<keyword evidence="5 10" id="KW-0663">Pyridoxal phosphate</keyword>
<evidence type="ECO:0000313" key="12">
    <source>
        <dbReference type="Proteomes" id="UP000597762"/>
    </source>
</evidence>
<dbReference type="GO" id="GO:0005737">
    <property type="term" value="C:cytoplasm"/>
    <property type="evidence" value="ECO:0007669"/>
    <property type="project" value="TreeGrafter"/>
</dbReference>
<evidence type="ECO:0000313" key="11">
    <source>
        <dbReference type="EMBL" id="CAE1295404.1"/>
    </source>
</evidence>
<gene>
    <name evidence="11" type="ORF">SPHA_50904</name>
</gene>
<evidence type="ECO:0000256" key="2">
    <source>
        <dbReference type="ARBA" id="ARBA00011738"/>
    </source>
</evidence>
<keyword evidence="3" id="KW-0127">Catecholamine biosynthesis</keyword>
<dbReference type="GO" id="GO:0004058">
    <property type="term" value="F:aromatic-L-amino-acid decarboxylase activity"/>
    <property type="evidence" value="ECO:0007669"/>
    <property type="project" value="UniProtKB-EC"/>
</dbReference>
<dbReference type="InterPro" id="IPR015424">
    <property type="entry name" value="PyrdxlP-dep_Trfase"/>
</dbReference>
<dbReference type="Proteomes" id="UP000597762">
    <property type="component" value="Unassembled WGS sequence"/>
</dbReference>
<protein>
    <recommendedName>
        <fullName evidence="8">Aromatic-L-amino-acid decarboxylase</fullName>
        <ecNumber evidence="7">4.1.1.28</ecNumber>
    </recommendedName>
    <alternativeName>
        <fullName evidence="9">DOPA decarboxylase</fullName>
    </alternativeName>
</protein>
<evidence type="ECO:0000256" key="8">
    <source>
        <dbReference type="ARBA" id="ARBA00040968"/>
    </source>
</evidence>
<dbReference type="PRINTS" id="PR00800">
    <property type="entry name" value="YHDCRBOXLASE"/>
</dbReference>
<sequence length="166" mass="18848">MFCWVVQLARESIKVIDIYFSHEYITCRHSLTSLVWGGTQEATLENQNRIGTVDKQKSTDNIRKGDREKAQRIHFLILIQVTHWHHPHFYAYFPTANSHPATLADILSSTIACVGFSWSTASEATLVAVLSARTKFLNRIKKNNPGIEDGVALTKLIAYTSQETWN</sequence>
<dbReference type="EMBL" id="CAHIKZ030003035">
    <property type="protein sequence ID" value="CAE1295404.1"/>
    <property type="molecule type" value="Genomic_DNA"/>
</dbReference>
<name>A0A812D7M8_ACAPH</name>
<comment type="cofactor">
    <cofactor evidence="1 10">
        <name>pyridoxal 5'-phosphate</name>
        <dbReference type="ChEBI" id="CHEBI:597326"/>
    </cofactor>
</comment>
<dbReference type="SUPFAM" id="SSF53383">
    <property type="entry name" value="PLP-dependent transferases"/>
    <property type="match status" value="1"/>
</dbReference>
<keyword evidence="6 10" id="KW-0456">Lyase</keyword>
<reference evidence="11" key="1">
    <citation type="submission" date="2021-01" db="EMBL/GenBank/DDBJ databases">
        <authorList>
            <person name="Li R."/>
            <person name="Bekaert M."/>
        </authorList>
    </citation>
    <scope>NUCLEOTIDE SEQUENCE</scope>
    <source>
        <strain evidence="11">Farmed</strain>
    </source>
</reference>
<dbReference type="InterPro" id="IPR010977">
    <property type="entry name" value="Aromatic_deC"/>
</dbReference>
<comment type="similarity">
    <text evidence="10">Belongs to the group II decarboxylase family.</text>
</comment>
<dbReference type="InterPro" id="IPR002129">
    <property type="entry name" value="PyrdxlP-dep_de-COase"/>
</dbReference>
<keyword evidence="4" id="KW-0210">Decarboxylase</keyword>
<evidence type="ECO:0000256" key="10">
    <source>
        <dbReference type="RuleBase" id="RU000382"/>
    </source>
</evidence>
<comment type="caution">
    <text evidence="11">The sequence shown here is derived from an EMBL/GenBank/DDBJ whole genome shotgun (WGS) entry which is preliminary data.</text>
</comment>
<evidence type="ECO:0000256" key="6">
    <source>
        <dbReference type="ARBA" id="ARBA00023239"/>
    </source>
</evidence>
<dbReference type="GO" id="GO:0030170">
    <property type="term" value="F:pyridoxal phosphate binding"/>
    <property type="evidence" value="ECO:0007669"/>
    <property type="project" value="InterPro"/>
</dbReference>
<dbReference type="OrthoDB" id="639767at2759"/>
<dbReference type="Pfam" id="PF00282">
    <property type="entry name" value="Pyridoxal_deC"/>
    <property type="match status" value="1"/>
</dbReference>
<dbReference type="GO" id="GO:0042423">
    <property type="term" value="P:catecholamine biosynthetic process"/>
    <property type="evidence" value="ECO:0007669"/>
    <property type="project" value="UniProtKB-KW"/>
</dbReference>
<proteinExistence type="inferred from homology"/>
<dbReference type="GO" id="GO:0019752">
    <property type="term" value="P:carboxylic acid metabolic process"/>
    <property type="evidence" value="ECO:0007669"/>
    <property type="project" value="InterPro"/>
</dbReference>
<evidence type="ECO:0000256" key="7">
    <source>
        <dbReference type="ARBA" id="ARBA00038886"/>
    </source>
</evidence>
<evidence type="ECO:0000256" key="1">
    <source>
        <dbReference type="ARBA" id="ARBA00001933"/>
    </source>
</evidence>
<evidence type="ECO:0000256" key="3">
    <source>
        <dbReference type="ARBA" id="ARBA00022584"/>
    </source>
</evidence>
<comment type="subunit">
    <text evidence="2">Homodimer.</text>
</comment>
<dbReference type="InterPro" id="IPR015421">
    <property type="entry name" value="PyrdxlP-dep_Trfase_major"/>
</dbReference>
<dbReference type="Gene3D" id="1.20.1340.10">
    <property type="entry name" value="dopa decarboxylase, N-terminal domain"/>
    <property type="match status" value="1"/>
</dbReference>
<keyword evidence="12" id="KW-1185">Reference proteome</keyword>
<dbReference type="GO" id="GO:0042427">
    <property type="term" value="P:serotonin biosynthetic process"/>
    <property type="evidence" value="ECO:0007669"/>
    <property type="project" value="TreeGrafter"/>
</dbReference>
<organism evidence="11 12">
    <name type="scientific">Acanthosepion pharaonis</name>
    <name type="common">Pharaoh cuttlefish</name>
    <name type="synonym">Sepia pharaonis</name>
    <dbReference type="NCBI Taxonomy" id="158019"/>
    <lineage>
        <taxon>Eukaryota</taxon>
        <taxon>Metazoa</taxon>
        <taxon>Spiralia</taxon>
        <taxon>Lophotrochozoa</taxon>
        <taxon>Mollusca</taxon>
        <taxon>Cephalopoda</taxon>
        <taxon>Coleoidea</taxon>
        <taxon>Decapodiformes</taxon>
        <taxon>Sepiida</taxon>
        <taxon>Sepiina</taxon>
        <taxon>Sepiidae</taxon>
        <taxon>Acanthosepion</taxon>
    </lineage>
</organism>
<accession>A0A812D7M8</accession>
<evidence type="ECO:0000256" key="5">
    <source>
        <dbReference type="ARBA" id="ARBA00022898"/>
    </source>
</evidence>
<dbReference type="GO" id="GO:0006520">
    <property type="term" value="P:amino acid metabolic process"/>
    <property type="evidence" value="ECO:0007669"/>
    <property type="project" value="InterPro"/>
</dbReference>
<dbReference type="EC" id="4.1.1.28" evidence="7"/>